<dbReference type="PANTHER" id="PTHR43790">
    <property type="entry name" value="CARBOHYDRATE TRANSPORT ATP-BINDING PROTEIN MG119-RELATED"/>
    <property type="match status" value="1"/>
</dbReference>
<dbReference type="InterPro" id="IPR003439">
    <property type="entry name" value="ABC_transporter-like_ATP-bd"/>
</dbReference>
<dbReference type="InterPro" id="IPR027417">
    <property type="entry name" value="P-loop_NTPase"/>
</dbReference>
<dbReference type="EMBL" id="JAWRCP010000001">
    <property type="protein sequence ID" value="MDW6092528.1"/>
    <property type="molecule type" value="Genomic_DNA"/>
</dbReference>
<keyword evidence="4" id="KW-0547">Nucleotide-binding</keyword>
<evidence type="ECO:0000256" key="4">
    <source>
        <dbReference type="ARBA" id="ARBA00022741"/>
    </source>
</evidence>
<gene>
    <name evidence="9" type="ORF">SBX64_08220</name>
</gene>
<dbReference type="Proteomes" id="UP001279860">
    <property type="component" value="Unassembled WGS sequence"/>
</dbReference>
<keyword evidence="7" id="KW-0472">Membrane</keyword>
<dbReference type="GO" id="GO:0005524">
    <property type="term" value="F:ATP binding"/>
    <property type="evidence" value="ECO:0007669"/>
    <property type="project" value="UniProtKB-KW"/>
</dbReference>
<dbReference type="CDD" id="cd03215">
    <property type="entry name" value="ABC_Carb_Monos_II"/>
    <property type="match status" value="1"/>
</dbReference>
<comment type="caution">
    <text evidence="9">The sequence shown here is derived from an EMBL/GenBank/DDBJ whole genome shotgun (WGS) entry which is preliminary data.</text>
</comment>
<evidence type="ECO:0000256" key="1">
    <source>
        <dbReference type="ARBA" id="ARBA00022448"/>
    </source>
</evidence>
<evidence type="ECO:0000256" key="3">
    <source>
        <dbReference type="ARBA" id="ARBA00022597"/>
    </source>
</evidence>
<dbReference type="Gene3D" id="3.40.50.300">
    <property type="entry name" value="P-loop containing nucleotide triphosphate hydrolases"/>
    <property type="match status" value="2"/>
</dbReference>
<keyword evidence="10" id="KW-1185">Reference proteome</keyword>
<keyword evidence="2" id="KW-1003">Cell membrane</keyword>
<evidence type="ECO:0000259" key="8">
    <source>
        <dbReference type="PROSITE" id="PS50893"/>
    </source>
</evidence>
<evidence type="ECO:0000313" key="9">
    <source>
        <dbReference type="EMBL" id="MDW6092528.1"/>
    </source>
</evidence>
<keyword evidence="3" id="KW-0762">Sugar transport</keyword>
<feature type="domain" description="ABC transporter" evidence="8">
    <location>
        <begin position="251"/>
        <end position="494"/>
    </location>
</feature>
<dbReference type="RefSeq" id="WP_038180828.1">
    <property type="nucleotide sequence ID" value="NZ_AP024903.1"/>
</dbReference>
<dbReference type="PROSITE" id="PS50893">
    <property type="entry name" value="ABC_TRANSPORTER_2"/>
    <property type="match status" value="2"/>
</dbReference>
<accession>A0ABU4IUA4</accession>
<feature type="domain" description="ABC transporter" evidence="8">
    <location>
        <begin position="4"/>
        <end position="241"/>
    </location>
</feature>
<keyword evidence="5 9" id="KW-0067">ATP-binding</keyword>
<dbReference type="InterPro" id="IPR050107">
    <property type="entry name" value="ABC_carbohydrate_import_ATPase"/>
</dbReference>
<name>A0ABU4IUA4_9VIBR</name>
<evidence type="ECO:0000256" key="5">
    <source>
        <dbReference type="ARBA" id="ARBA00022840"/>
    </source>
</evidence>
<evidence type="ECO:0000256" key="2">
    <source>
        <dbReference type="ARBA" id="ARBA00022475"/>
    </source>
</evidence>
<sequence>MERLCMTGVTKVYGKIAAIEDVNFSVLPGEVHALIGENGAGKSTLLNVLSGVREATTGCVKVDGKLVDMKSPLSARKAGIAMIHQELQLVPELTVAQNMFLGRDITKGKGLFVDKEAQFNKARDVLRQLDDSIDPNAPIKELRVAQQQIVEIARALLDDAKVLAMDEPTSSLTPTEFEKLAEIIADLKLMGVGLIYVSHKMDEIFRICDRATILRDGKQVGVVNICDETPDTIVSKMIGREIAAVGHQSYVGEQEILRIENLGREGVVSPVNLRVKAGEVLGIAGLVGAGRSELLKLIAGVDPKTSGQIYVDGHLLEKHSVQSAIKAGIGLVPEDRKKEGIVKDQAIKVNVALPSMKHFTSSGLIQQTKLSQKVYQVMSELNLRPLDINKHIGDLSGGNQQKGIIGRWVAADCRVFLFDEPTRGIDVGAKSEIYNLIEKLAQKGKAIIVVSSEMPEIIRVSDRVLVMREGRVATELVGEHINEENIAQAAINDFDQSKV</sequence>
<evidence type="ECO:0000256" key="7">
    <source>
        <dbReference type="ARBA" id="ARBA00023136"/>
    </source>
</evidence>
<dbReference type="Pfam" id="PF00005">
    <property type="entry name" value="ABC_tran"/>
    <property type="match status" value="2"/>
</dbReference>
<proteinExistence type="predicted"/>
<evidence type="ECO:0000256" key="6">
    <source>
        <dbReference type="ARBA" id="ARBA00022967"/>
    </source>
</evidence>
<dbReference type="PANTHER" id="PTHR43790:SF3">
    <property type="entry name" value="D-ALLOSE IMPORT ATP-BINDING PROTEIN ALSA-RELATED"/>
    <property type="match status" value="1"/>
</dbReference>
<protein>
    <submittedName>
        <fullName evidence="9">Sugar ABC transporter ATP-binding protein</fullName>
    </submittedName>
</protein>
<keyword evidence="1" id="KW-0813">Transport</keyword>
<dbReference type="InterPro" id="IPR003593">
    <property type="entry name" value="AAA+_ATPase"/>
</dbReference>
<dbReference type="SUPFAM" id="SSF52540">
    <property type="entry name" value="P-loop containing nucleoside triphosphate hydrolases"/>
    <property type="match status" value="2"/>
</dbReference>
<reference evidence="9 10" key="1">
    <citation type="submission" date="2023-11" db="EMBL/GenBank/DDBJ databases">
        <title>Plant-associative lifestyle of Vibrio porteresiae and its evolutionary dynamics.</title>
        <authorList>
            <person name="Rameshkumar N."/>
            <person name="Kirti K."/>
        </authorList>
    </citation>
    <scope>NUCLEOTIDE SEQUENCE [LARGE SCALE GENOMIC DNA]</scope>
    <source>
        <strain evidence="9 10">MSSRF7</strain>
    </source>
</reference>
<dbReference type="CDD" id="cd03216">
    <property type="entry name" value="ABC_Carb_Monos_I"/>
    <property type="match status" value="1"/>
</dbReference>
<organism evidence="9 10">
    <name type="scientific">Vibrio rhizosphaerae</name>
    <dbReference type="NCBI Taxonomy" id="398736"/>
    <lineage>
        <taxon>Bacteria</taxon>
        <taxon>Pseudomonadati</taxon>
        <taxon>Pseudomonadota</taxon>
        <taxon>Gammaproteobacteria</taxon>
        <taxon>Vibrionales</taxon>
        <taxon>Vibrionaceae</taxon>
        <taxon>Vibrio</taxon>
    </lineage>
</organism>
<evidence type="ECO:0000313" key="10">
    <source>
        <dbReference type="Proteomes" id="UP001279860"/>
    </source>
</evidence>
<dbReference type="SMART" id="SM00382">
    <property type="entry name" value="AAA"/>
    <property type="match status" value="2"/>
</dbReference>
<keyword evidence="6" id="KW-1278">Translocase</keyword>